<comment type="caution">
    <text evidence="1">The sequence shown here is derived from an EMBL/GenBank/DDBJ whole genome shotgun (WGS) entry which is preliminary data.</text>
</comment>
<proteinExistence type="predicted"/>
<protein>
    <submittedName>
        <fullName evidence="1">Uncharacterized protein</fullName>
    </submittedName>
</protein>
<dbReference type="OrthoDB" id="2788229at2759"/>
<evidence type="ECO:0000313" key="2">
    <source>
        <dbReference type="Proteomes" id="UP000736335"/>
    </source>
</evidence>
<gene>
    <name evidence="1" type="ORF">BJ322DRAFT_1070140</name>
</gene>
<sequence length="269" mass="31223">MFRHQEIVDNIIDYVREVSNGRFRAPLKSCALVSKAWVPRSQSHLFHHVRLQYETELKRWCKNITKERAKVLSTYVKWLSYSPPYKTKDQNALERFTYFTRVETLCIFKVDFGEFSKDQANLQSAFGHFGSSVLYLVLDRCIGHFPTIINLFRLFPSFTHLDLLYCTLHYATWATIEDQIGKLESVKMLRVAGSERYFLNMLMPERFTGLKHISYFDKGPESPGDLRLLLSNCGKTLETLTVLSSHSLTISEHFPSVSGFHLYHAGRGH</sequence>
<dbReference type="EMBL" id="WIUZ02000010">
    <property type="protein sequence ID" value="KAF9783316.1"/>
    <property type="molecule type" value="Genomic_DNA"/>
</dbReference>
<evidence type="ECO:0000313" key="1">
    <source>
        <dbReference type="EMBL" id="KAF9783316.1"/>
    </source>
</evidence>
<dbReference type="Proteomes" id="UP000736335">
    <property type="component" value="Unassembled WGS sequence"/>
</dbReference>
<accession>A0A9P6L5B1</accession>
<organism evidence="1 2">
    <name type="scientific">Thelephora terrestris</name>
    <dbReference type="NCBI Taxonomy" id="56493"/>
    <lineage>
        <taxon>Eukaryota</taxon>
        <taxon>Fungi</taxon>
        <taxon>Dikarya</taxon>
        <taxon>Basidiomycota</taxon>
        <taxon>Agaricomycotina</taxon>
        <taxon>Agaricomycetes</taxon>
        <taxon>Thelephorales</taxon>
        <taxon>Thelephoraceae</taxon>
        <taxon>Thelephora</taxon>
    </lineage>
</organism>
<dbReference type="SUPFAM" id="SSF52047">
    <property type="entry name" value="RNI-like"/>
    <property type="match status" value="1"/>
</dbReference>
<reference evidence="1" key="2">
    <citation type="submission" date="2020-11" db="EMBL/GenBank/DDBJ databases">
        <authorList>
            <consortium name="DOE Joint Genome Institute"/>
            <person name="Kuo A."/>
            <person name="Miyauchi S."/>
            <person name="Kiss E."/>
            <person name="Drula E."/>
            <person name="Kohler A."/>
            <person name="Sanchez-Garcia M."/>
            <person name="Andreopoulos B."/>
            <person name="Barry K.W."/>
            <person name="Bonito G."/>
            <person name="Buee M."/>
            <person name="Carver A."/>
            <person name="Chen C."/>
            <person name="Cichocki N."/>
            <person name="Clum A."/>
            <person name="Culley D."/>
            <person name="Crous P.W."/>
            <person name="Fauchery L."/>
            <person name="Girlanda M."/>
            <person name="Hayes R."/>
            <person name="Keri Z."/>
            <person name="Labutti K."/>
            <person name="Lipzen A."/>
            <person name="Lombard V."/>
            <person name="Magnuson J."/>
            <person name="Maillard F."/>
            <person name="Morin E."/>
            <person name="Murat C."/>
            <person name="Nolan M."/>
            <person name="Ohm R."/>
            <person name="Pangilinan J."/>
            <person name="Pereira M."/>
            <person name="Perotto S."/>
            <person name="Peter M."/>
            <person name="Riley R."/>
            <person name="Sitrit Y."/>
            <person name="Stielow B."/>
            <person name="Szollosi G."/>
            <person name="Zifcakova L."/>
            <person name="Stursova M."/>
            <person name="Spatafora J.W."/>
            <person name="Tedersoo L."/>
            <person name="Vaario L.-M."/>
            <person name="Yamada A."/>
            <person name="Yan M."/>
            <person name="Wang P."/>
            <person name="Xu J."/>
            <person name="Bruns T."/>
            <person name="Baldrian P."/>
            <person name="Vilgalys R."/>
            <person name="Henrissat B."/>
            <person name="Grigoriev I.V."/>
            <person name="Hibbett D."/>
            <person name="Nagy L.G."/>
            <person name="Martin F.M."/>
        </authorList>
    </citation>
    <scope>NUCLEOTIDE SEQUENCE</scope>
    <source>
        <strain evidence="1">UH-Tt-Lm1</strain>
    </source>
</reference>
<keyword evidence="2" id="KW-1185">Reference proteome</keyword>
<reference evidence="1" key="1">
    <citation type="journal article" date="2020" name="Nat. Commun.">
        <title>Large-scale genome sequencing of mycorrhizal fungi provides insights into the early evolution of symbiotic traits.</title>
        <authorList>
            <person name="Miyauchi S."/>
            <person name="Kiss E."/>
            <person name="Kuo A."/>
            <person name="Drula E."/>
            <person name="Kohler A."/>
            <person name="Sanchez-Garcia M."/>
            <person name="Morin E."/>
            <person name="Andreopoulos B."/>
            <person name="Barry K.W."/>
            <person name="Bonito G."/>
            <person name="Buee M."/>
            <person name="Carver A."/>
            <person name="Chen C."/>
            <person name="Cichocki N."/>
            <person name="Clum A."/>
            <person name="Culley D."/>
            <person name="Crous P.W."/>
            <person name="Fauchery L."/>
            <person name="Girlanda M."/>
            <person name="Hayes R.D."/>
            <person name="Keri Z."/>
            <person name="LaButti K."/>
            <person name="Lipzen A."/>
            <person name="Lombard V."/>
            <person name="Magnuson J."/>
            <person name="Maillard F."/>
            <person name="Murat C."/>
            <person name="Nolan M."/>
            <person name="Ohm R.A."/>
            <person name="Pangilinan J."/>
            <person name="Pereira M.F."/>
            <person name="Perotto S."/>
            <person name="Peter M."/>
            <person name="Pfister S."/>
            <person name="Riley R."/>
            <person name="Sitrit Y."/>
            <person name="Stielow J.B."/>
            <person name="Szollosi G."/>
            <person name="Zifcakova L."/>
            <person name="Stursova M."/>
            <person name="Spatafora J.W."/>
            <person name="Tedersoo L."/>
            <person name="Vaario L.M."/>
            <person name="Yamada A."/>
            <person name="Yan M."/>
            <person name="Wang P."/>
            <person name="Xu J."/>
            <person name="Bruns T."/>
            <person name="Baldrian P."/>
            <person name="Vilgalys R."/>
            <person name="Dunand C."/>
            <person name="Henrissat B."/>
            <person name="Grigoriev I.V."/>
            <person name="Hibbett D."/>
            <person name="Nagy L.G."/>
            <person name="Martin F.M."/>
        </authorList>
    </citation>
    <scope>NUCLEOTIDE SEQUENCE</scope>
    <source>
        <strain evidence="1">UH-Tt-Lm1</strain>
    </source>
</reference>
<dbReference type="AlphaFoldDB" id="A0A9P6L5B1"/>
<name>A0A9P6L5B1_9AGAM</name>